<dbReference type="OrthoDB" id="4096268at2759"/>
<dbReference type="Gene3D" id="2.60.200.20">
    <property type="match status" value="1"/>
</dbReference>
<dbReference type="Pfam" id="PF00498">
    <property type="entry name" value="FHA"/>
    <property type="match status" value="1"/>
</dbReference>
<dbReference type="EMBL" id="CALLCH030000012">
    <property type="protein sequence ID" value="CAI4215392.1"/>
    <property type="molecule type" value="Genomic_DNA"/>
</dbReference>
<feature type="region of interest" description="Disordered" evidence="1">
    <location>
        <begin position="227"/>
        <end position="324"/>
    </location>
</feature>
<proteinExistence type="predicted"/>
<feature type="compositionally biased region" description="Acidic residues" evidence="1">
    <location>
        <begin position="300"/>
        <end position="309"/>
    </location>
</feature>
<feature type="compositionally biased region" description="Acidic residues" evidence="1">
    <location>
        <begin position="257"/>
        <end position="278"/>
    </location>
</feature>
<feature type="compositionally biased region" description="Basic and acidic residues" evidence="1">
    <location>
        <begin position="367"/>
        <end position="386"/>
    </location>
</feature>
<dbReference type="SUPFAM" id="SSF49879">
    <property type="entry name" value="SMAD/FHA domain"/>
    <property type="match status" value="1"/>
</dbReference>
<dbReference type="PROSITE" id="PS50006">
    <property type="entry name" value="FHA_DOMAIN"/>
    <property type="match status" value="1"/>
</dbReference>
<reference evidence="3" key="1">
    <citation type="submission" date="2022-11" db="EMBL/GenBank/DDBJ databases">
        <authorList>
            <person name="Scott C."/>
            <person name="Bruce N."/>
        </authorList>
    </citation>
    <scope>NUCLEOTIDE SEQUENCE</scope>
</reference>
<dbReference type="InterPro" id="IPR051176">
    <property type="entry name" value="Cent_Immune-Sig_Mod"/>
</dbReference>
<sequence length="435" mass="47214">MYYRDRKVVITLTAQEPVSDVLERTITLDYDRVKMPIGRSSSRVASVAPRPDNAFYENPVMSRSHAELHADLRYLRLYVRDARSSHGTLVNDTRIEPAVQHPLRDGDILTFGVAIRHGTDVIAPVRAKIGLRFLQSNTRSIGERVQGTFTVPDDDSADEEEATDLVSRAVGILHRCGVSGANSGVVDLTDDSRPPPVLHPLSNGLSLSTGDFGHGLSEEVVAIVDSQTSEDSLEVEPETSEASENHTPVDGGLDPAIDGEVDDKVDDEVDDEADEEINDGLSEAVNGVVNEGYPSAESLDIPETEESSAVEDHESFAASTSPGVVIDADATLLDLNDLQEADLHEPVPEDPSVEEHKPLESSPQGPKTEEARSTPDDSSRKRKMDEISTAYTEAVHPSPPRFGESFTNTNEATSPLPLQDGQEALDRPVKRVQTD</sequence>
<accession>A0A9P1M9N5</accession>
<feature type="compositionally biased region" description="Acidic residues" evidence="1">
    <location>
        <begin position="231"/>
        <end position="241"/>
    </location>
</feature>
<keyword evidence="4" id="KW-1185">Reference proteome</keyword>
<comment type="caution">
    <text evidence="3">The sequence shown here is derived from an EMBL/GenBank/DDBJ whole genome shotgun (WGS) entry which is preliminary data.</text>
</comment>
<name>A0A9P1M9N5_9PEZI</name>
<dbReference type="GO" id="GO:0005737">
    <property type="term" value="C:cytoplasm"/>
    <property type="evidence" value="ECO:0007669"/>
    <property type="project" value="TreeGrafter"/>
</dbReference>
<dbReference type="PANTHER" id="PTHR15715">
    <property type="entry name" value="CENTROSOMAL PROTEIN OF 170 KDA"/>
    <property type="match status" value="1"/>
</dbReference>
<evidence type="ECO:0000259" key="2">
    <source>
        <dbReference type="PROSITE" id="PS50006"/>
    </source>
</evidence>
<dbReference type="SMART" id="SM00240">
    <property type="entry name" value="FHA"/>
    <property type="match status" value="1"/>
</dbReference>
<feature type="domain" description="FHA" evidence="2">
    <location>
        <begin position="35"/>
        <end position="95"/>
    </location>
</feature>
<feature type="region of interest" description="Disordered" evidence="1">
    <location>
        <begin position="336"/>
        <end position="435"/>
    </location>
</feature>
<evidence type="ECO:0000313" key="4">
    <source>
        <dbReference type="Proteomes" id="UP000838763"/>
    </source>
</evidence>
<feature type="compositionally biased region" description="Basic and acidic residues" evidence="1">
    <location>
        <begin position="424"/>
        <end position="435"/>
    </location>
</feature>
<organism evidence="3 4">
    <name type="scientific">Parascedosporium putredinis</name>
    <dbReference type="NCBI Taxonomy" id="1442378"/>
    <lineage>
        <taxon>Eukaryota</taxon>
        <taxon>Fungi</taxon>
        <taxon>Dikarya</taxon>
        <taxon>Ascomycota</taxon>
        <taxon>Pezizomycotina</taxon>
        <taxon>Sordariomycetes</taxon>
        <taxon>Hypocreomycetidae</taxon>
        <taxon>Microascales</taxon>
        <taxon>Microascaceae</taxon>
        <taxon>Parascedosporium</taxon>
    </lineage>
</organism>
<evidence type="ECO:0000313" key="3">
    <source>
        <dbReference type="EMBL" id="CAI4215392.1"/>
    </source>
</evidence>
<dbReference type="Proteomes" id="UP000838763">
    <property type="component" value="Unassembled WGS sequence"/>
</dbReference>
<dbReference type="InterPro" id="IPR008984">
    <property type="entry name" value="SMAD_FHA_dom_sf"/>
</dbReference>
<evidence type="ECO:0000256" key="1">
    <source>
        <dbReference type="SAM" id="MobiDB-lite"/>
    </source>
</evidence>
<dbReference type="InterPro" id="IPR000253">
    <property type="entry name" value="FHA_dom"/>
</dbReference>
<feature type="compositionally biased region" description="Basic and acidic residues" evidence="1">
    <location>
        <begin position="341"/>
        <end position="359"/>
    </location>
</feature>
<protein>
    <recommendedName>
        <fullName evidence="2">FHA domain-containing protein</fullName>
    </recommendedName>
</protein>
<dbReference type="PANTHER" id="PTHR15715:SF37">
    <property type="entry name" value="LD47843P"/>
    <property type="match status" value="1"/>
</dbReference>
<gene>
    <name evidence="3" type="ORF">PPNO1_LOCUS5103</name>
</gene>
<dbReference type="AlphaFoldDB" id="A0A9P1M9N5"/>